<dbReference type="PROSITE" id="PS51257">
    <property type="entry name" value="PROKAR_LIPOPROTEIN"/>
    <property type="match status" value="1"/>
</dbReference>
<keyword evidence="2" id="KW-1185">Reference proteome</keyword>
<proteinExistence type="predicted"/>
<evidence type="ECO:0008006" key="3">
    <source>
        <dbReference type="Google" id="ProtNLM"/>
    </source>
</evidence>
<dbReference type="Proteomes" id="UP000286402">
    <property type="component" value="Unassembled WGS sequence"/>
</dbReference>
<comment type="caution">
    <text evidence="1">The sequence shown here is derived from an EMBL/GenBank/DDBJ whole genome shotgun (WGS) entry which is preliminary data.</text>
</comment>
<dbReference type="EMBL" id="MCAQ01000023">
    <property type="protein sequence ID" value="RKF34956.1"/>
    <property type="molecule type" value="Genomic_DNA"/>
</dbReference>
<gene>
    <name evidence="1" type="ORF">BCY89_08370</name>
</gene>
<dbReference type="RefSeq" id="WP_120334717.1">
    <property type="nucleotide sequence ID" value="NZ_CP070350.1"/>
</dbReference>
<name>A0A420FPT7_9SPHI</name>
<accession>A0A420FPT7</accession>
<reference evidence="1 2" key="1">
    <citation type="submission" date="2016-07" db="EMBL/GenBank/DDBJ databases">
        <title>Genome analysis of Sphingobacterium siyangense T12B17.</title>
        <authorList>
            <person name="Xu D."/>
            <person name="Su Y."/>
            <person name="Zheng S."/>
        </authorList>
    </citation>
    <scope>NUCLEOTIDE SEQUENCE [LARGE SCALE GENOMIC DNA]</scope>
    <source>
        <strain evidence="1 2">T12B17</strain>
    </source>
</reference>
<evidence type="ECO:0000313" key="1">
    <source>
        <dbReference type="EMBL" id="RKF34956.1"/>
    </source>
</evidence>
<sequence>MRYSVFSLLLLVLLTGCKVYYPNGKQNYGAIDTLVQNPYFARLNEERLYRATIRFYGKEMTGMFVAKRISQDDHRIVLTSDLGNTLFDITISKDQHLVNYVMQDLDRKIILHTLVRDFRALTQTTYRADYQNLTANQFLSIYNGKRYFLKIDDQGTLTKIEMASKYKRAFEIQFKPDSLGTLDSFNIKHRGIKLKMDFVNIPF</sequence>
<evidence type="ECO:0000313" key="2">
    <source>
        <dbReference type="Proteomes" id="UP000286402"/>
    </source>
</evidence>
<organism evidence="1 2">
    <name type="scientific">Sphingobacterium siyangense</name>
    <dbReference type="NCBI Taxonomy" id="459529"/>
    <lineage>
        <taxon>Bacteria</taxon>
        <taxon>Pseudomonadati</taxon>
        <taxon>Bacteroidota</taxon>
        <taxon>Sphingobacteriia</taxon>
        <taxon>Sphingobacteriales</taxon>
        <taxon>Sphingobacteriaceae</taxon>
        <taxon>Sphingobacterium</taxon>
    </lineage>
</organism>
<dbReference type="AlphaFoldDB" id="A0A420FPT7"/>
<protein>
    <recommendedName>
        <fullName evidence="3">DUF4292 domain-containing protein</fullName>
    </recommendedName>
</protein>